<reference evidence="2 3" key="1">
    <citation type="journal article" date="2019" name="Anaerobe">
        <title>Detection of Robinsoniella peoriensis in multiple bone samples of a trauma patient.</title>
        <authorList>
            <person name="Schrottner P."/>
            <person name="Hartwich K."/>
            <person name="Bunk B."/>
            <person name="Schober I."/>
            <person name="Helbig S."/>
            <person name="Rudolph W.W."/>
            <person name="Gunzer F."/>
        </authorList>
    </citation>
    <scope>NUCLEOTIDE SEQUENCE [LARGE SCALE GENOMIC DNA]</scope>
    <source>
        <strain evidence="2 3">DSM 106044</strain>
    </source>
</reference>
<dbReference type="InterPro" id="IPR001173">
    <property type="entry name" value="Glyco_trans_2-like"/>
</dbReference>
<keyword evidence="2" id="KW-0808">Transferase</keyword>
<keyword evidence="3" id="KW-1185">Reference proteome</keyword>
<evidence type="ECO:0000313" key="2">
    <source>
        <dbReference type="EMBL" id="TLC99489.1"/>
    </source>
</evidence>
<dbReference type="CDD" id="cd00761">
    <property type="entry name" value="Glyco_tranf_GTA_type"/>
    <property type="match status" value="1"/>
</dbReference>
<feature type="domain" description="Glycosyltransferase 2-like" evidence="1">
    <location>
        <begin position="21"/>
        <end position="188"/>
    </location>
</feature>
<dbReference type="GO" id="GO:0016758">
    <property type="term" value="F:hexosyltransferase activity"/>
    <property type="evidence" value="ECO:0007669"/>
    <property type="project" value="UniProtKB-ARBA"/>
</dbReference>
<dbReference type="EC" id="2.4.-.-" evidence="2"/>
<dbReference type="Gene3D" id="3.90.550.10">
    <property type="entry name" value="Spore Coat Polysaccharide Biosynthesis Protein SpsA, Chain A"/>
    <property type="match status" value="1"/>
</dbReference>
<dbReference type="Pfam" id="PF00535">
    <property type="entry name" value="Glycos_transf_2"/>
    <property type="match status" value="1"/>
</dbReference>
<dbReference type="PANTHER" id="PTHR22916:SF3">
    <property type="entry name" value="UDP-GLCNAC:BETAGAL BETA-1,3-N-ACETYLGLUCOSAMINYLTRANSFERASE-LIKE PROTEIN 1"/>
    <property type="match status" value="1"/>
</dbReference>
<dbReference type="AlphaFoldDB" id="A0A4U8Q3X4"/>
<accession>A0A4U8Q3X4</accession>
<keyword evidence="2" id="KW-0328">Glycosyltransferase</keyword>
<sequence length="339" mass="40715">MDILVYARGIGMKRETEELVSIVIPIHNSDETIGCCLESLIQQDYKNIEILCIDDGSTDNTRNICTEYAGRDSRIHYYKKRNNGPGSARNYGIDHSKGKYILFVDSDDTLETDSCSNMCKEMKEDYVDFVICGFHLYRKGKLVSYQIGKRFSGRKDRFVTTRFRKMYDDFLINAPWNKMVRTEFLKKYNIRFHENFWFLEDLIFSMDLINCSKYLKVIDKALYRYNYFRPGALTTKYHEDTDKAIMLLGEKLEICLLPHNIDMSHYYADLVHKMLMFSKEVRRNKKFSWKLKLEKEYQMLTNPKFKYYLANAVSRRNKMKVKIWLMKKRIFFFEHYYKR</sequence>
<dbReference type="EMBL" id="QGQD01000069">
    <property type="protein sequence ID" value="TLC99489.1"/>
    <property type="molecule type" value="Genomic_DNA"/>
</dbReference>
<dbReference type="PANTHER" id="PTHR22916">
    <property type="entry name" value="GLYCOSYLTRANSFERASE"/>
    <property type="match status" value="1"/>
</dbReference>
<proteinExistence type="predicted"/>
<dbReference type="InterPro" id="IPR029044">
    <property type="entry name" value="Nucleotide-diphossugar_trans"/>
</dbReference>
<dbReference type="STRING" id="180332.GCA_000797495_01131"/>
<evidence type="ECO:0000313" key="3">
    <source>
        <dbReference type="Proteomes" id="UP000306509"/>
    </source>
</evidence>
<evidence type="ECO:0000259" key="1">
    <source>
        <dbReference type="Pfam" id="PF00535"/>
    </source>
</evidence>
<dbReference type="SUPFAM" id="SSF53448">
    <property type="entry name" value="Nucleotide-diphospho-sugar transferases"/>
    <property type="match status" value="1"/>
</dbReference>
<organism evidence="2 3">
    <name type="scientific">Robinsoniella peoriensis</name>
    <dbReference type="NCBI Taxonomy" id="180332"/>
    <lineage>
        <taxon>Bacteria</taxon>
        <taxon>Bacillati</taxon>
        <taxon>Bacillota</taxon>
        <taxon>Clostridia</taxon>
        <taxon>Lachnospirales</taxon>
        <taxon>Lachnospiraceae</taxon>
        <taxon>Robinsoniella</taxon>
    </lineage>
</organism>
<gene>
    <name evidence="2" type="primary">epsJ_1</name>
    <name evidence="2" type="ORF">DSM106044_03692</name>
</gene>
<dbReference type="Proteomes" id="UP000306509">
    <property type="component" value="Unassembled WGS sequence"/>
</dbReference>
<protein>
    <submittedName>
        <fullName evidence="2">Putative glycosyltransferase EpsJ</fullName>
        <ecNumber evidence="2">2.4.-.-</ecNumber>
    </submittedName>
</protein>
<name>A0A4U8Q3X4_9FIRM</name>
<comment type="caution">
    <text evidence="2">The sequence shown here is derived from an EMBL/GenBank/DDBJ whole genome shotgun (WGS) entry which is preliminary data.</text>
</comment>